<evidence type="ECO:0000313" key="3">
    <source>
        <dbReference type="Proteomes" id="UP000051870"/>
    </source>
</evidence>
<name>A0A0N7M9M5_9RHOB</name>
<proteinExistence type="predicted"/>
<feature type="transmembrane region" description="Helical" evidence="1">
    <location>
        <begin position="172"/>
        <end position="190"/>
    </location>
</feature>
<dbReference type="Proteomes" id="UP000051870">
    <property type="component" value="Unassembled WGS sequence"/>
</dbReference>
<keyword evidence="1" id="KW-0472">Membrane</keyword>
<feature type="transmembrane region" description="Helical" evidence="1">
    <location>
        <begin position="104"/>
        <end position="126"/>
    </location>
</feature>
<sequence length="194" mass="19968">MLAHLSMAASAALALIATNLDNLAVMVGLLLTAPRTRVLGGFGAAQVLVLGGALAVAEGVETAIPGWTGYLGIIPLGLGLWGVWGQWHADENADQPADLKRGTFLACFVLFASLSTDSFAAFAPLLADSQPAFRVSALFGAGVAALTLGFVGVRLVENAREGSPLVKKLERFGPYAMIAVGLYVLANSGTDTLV</sequence>
<feature type="transmembrane region" description="Helical" evidence="1">
    <location>
        <begin position="6"/>
        <end position="31"/>
    </location>
</feature>
<dbReference type="AlphaFoldDB" id="A0A0N7M9M5"/>
<evidence type="ECO:0000313" key="2">
    <source>
        <dbReference type="EMBL" id="CUK01223.1"/>
    </source>
</evidence>
<evidence type="ECO:0008006" key="4">
    <source>
        <dbReference type="Google" id="ProtNLM"/>
    </source>
</evidence>
<dbReference type="EMBL" id="CYTW01000002">
    <property type="protein sequence ID" value="CUK01223.1"/>
    <property type="molecule type" value="Genomic_DNA"/>
</dbReference>
<feature type="transmembrane region" description="Helical" evidence="1">
    <location>
        <begin position="132"/>
        <end position="151"/>
    </location>
</feature>
<evidence type="ECO:0000256" key="1">
    <source>
        <dbReference type="SAM" id="Phobius"/>
    </source>
</evidence>
<feature type="transmembrane region" description="Helical" evidence="1">
    <location>
        <begin position="63"/>
        <end position="84"/>
    </location>
</feature>
<dbReference type="STRING" id="1715693.PH7735_02428"/>
<keyword evidence="3" id="KW-1185">Reference proteome</keyword>
<keyword evidence="1" id="KW-0812">Transmembrane</keyword>
<reference evidence="3" key="1">
    <citation type="submission" date="2015-09" db="EMBL/GenBank/DDBJ databases">
        <authorList>
            <person name="Rodrigo-Torres Lidia"/>
            <person name="Arahal R.David."/>
        </authorList>
    </citation>
    <scope>NUCLEOTIDE SEQUENCE [LARGE SCALE GENOMIC DNA]</scope>
    <source>
        <strain evidence="3">CECT 7735</strain>
    </source>
</reference>
<feature type="transmembrane region" description="Helical" evidence="1">
    <location>
        <begin position="38"/>
        <end position="57"/>
    </location>
</feature>
<keyword evidence="1" id="KW-1133">Transmembrane helix</keyword>
<protein>
    <recommendedName>
        <fullName evidence="4">Cadmium resistance transporter family protein</fullName>
    </recommendedName>
</protein>
<accession>A0A0N7M9M5</accession>
<organism evidence="2 3">
    <name type="scientific">Shimia thalassica</name>
    <dbReference type="NCBI Taxonomy" id="1715693"/>
    <lineage>
        <taxon>Bacteria</taxon>
        <taxon>Pseudomonadati</taxon>
        <taxon>Pseudomonadota</taxon>
        <taxon>Alphaproteobacteria</taxon>
        <taxon>Rhodobacterales</taxon>
        <taxon>Roseobacteraceae</taxon>
    </lineage>
</organism>
<gene>
    <name evidence="2" type="ORF">PH7735_02428</name>
</gene>